<name>A0A0M0LBR7_9BACI</name>
<reference evidence="2" key="1">
    <citation type="submission" date="2015-08" db="EMBL/GenBank/DDBJ databases">
        <title>Fjat-14210 dsm16467.</title>
        <authorList>
            <person name="Liu B."/>
            <person name="Wang J."/>
            <person name="Zhu Y."/>
            <person name="Liu G."/>
            <person name="Chen Q."/>
            <person name="Chen Z."/>
            <person name="Lan J."/>
            <person name="Che J."/>
            <person name="Ge C."/>
            <person name="Shi H."/>
            <person name="Pan Z."/>
            <person name="Liu X."/>
        </authorList>
    </citation>
    <scope>NUCLEOTIDE SEQUENCE [LARGE SCALE GENOMIC DNA]</scope>
    <source>
        <strain evidence="2">DSM 16467</strain>
    </source>
</reference>
<dbReference type="Proteomes" id="UP000037558">
    <property type="component" value="Unassembled WGS sequence"/>
</dbReference>
<dbReference type="OrthoDB" id="9801026at2"/>
<gene>
    <name evidence="1" type="ORF">AMD01_04865</name>
</gene>
<dbReference type="AlphaFoldDB" id="A0A0M0LBR7"/>
<dbReference type="EMBL" id="LILC01000006">
    <property type="protein sequence ID" value="KOO48143.1"/>
    <property type="molecule type" value="Genomic_DNA"/>
</dbReference>
<dbReference type="RefSeq" id="WP_053400288.1">
    <property type="nucleotide sequence ID" value="NZ_LILC01000006.1"/>
</dbReference>
<dbReference type="PATRIC" id="fig|284581.3.peg.1352"/>
<comment type="caution">
    <text evidence="1">The sequence shown here is derived from an EMBL/GenBank/DDBJ whole genome shotgun (WGS) entry which is preliminary data.</text>
</comment>
<evidence type="ECO:0000313" key="2">
    <source>
        <dbReference type="Proteomes" id="UP000037558"/>
    </source>
</evidence>
<dbReference type="STRING" id="284581.AMD01_04865"/>
<keyword evidence="2" id="KW-1185">Reference proteome</keyword>
<dbReference type="SUPFAM" id="SSF143011">
    <property type="entry name" value="RelE-like"/>
    <property type="match status" value="1"/>
</dbReference>
<sequence length="104" mass="12287">MDILYASNKLEKILTNERLIKREYTSFYQKVINRMSELRAANNLNEIPHDPPPRRHKLSGEYANCWGIDVSKNYRIILRPVENVDEMDAKLISAIEILKIEDYH</sequence>
<protein>
    <submittedName>
        <fullName evidence="1">Plasmid maintenance system killer protein</fullName>
    </submittedName>
</protein>
<evidence type="ECO:0000313" key="1">
    <source>
        <dbReference type="EMBL" id="KOO48143.1"/>
    </source>
</evidence>
<proteinExistence type="predicted"/>
<dbReference type="Gene3D" id="3.30.2310.20">
    <property type="entry name" value="RelE-like"/>
    <property type="match status" value="1"/>
</dbReference>
<dbReference type="InterPro" id="IPR035093">
    <property type="entry name" value="RelE/ParE_toxin_dom_sf"/>
</dbReference>
<organism evidence="1 2">
    <name type="scientific">Priestia koreensis</name>
    <dbReference type="NCBI Taxonomy" id="284581"/>
    <lineage>
        <taxon>Bacteria</taxon>
        <taxon>Bacillati</taxon>
        <taxon>Bacillota</taxon>
        <taxon>Bacilli</taxon>
        <taxon>Bacillales</taxon>
        <taxon>Bacillaceae</taxon>
        <taxon>Priestia</taxon>
    </lineage>
</organism>
<accession>A0A0M0LBR7</accession>